<dbReference type="Gene3D" id="3.55.40.10">
    <property type="entry name" value="minor pseudopilin epsh domain"/>
    <property type="match status" value="1"/>
</dbReference>
<dbReference type="RefSeq" id="WP_318645852.1">
    <property type="nucleotide sequence ID" value="NZ_CP137892.1"/>
</dbReference>
<keyword evidence="8 11" id="KW-0472">Membrane</keyword>
<reference evidence="13 14" key="1">
    <citation type="submission" date="2023-11" db="EMBL/GenBank/DDBJ databases">
        <title>Complete genome of Pseudomonas benzenivorans BA3361.</title>
        <authorList>
            <person name="Shin S.Y."/>
            <person name="Song J."/>
            <person name="Kang H."/>
        </authorList>
    </citation>
    <scope>NUCLEOTIDE SEQUENCE [LARGE SCALE GENOMIC DNA]</scope>
    <source>
        <strain evidence="13 14">HNIBRBA3361</strain>
    </source>
</reference>
<evidence type="ECO:0000256" key="5">
    <source>
        <dbReference type="ARBA" id="ARBA00022519"/>
    </source>
</evidence>
<comment type="subcellular location">
    <subcellularLocation>
        <location evidence="1">Cell inner membrane</location>
        <topology evidence="1">Single-pass membrane protein</topology>
    </subcellularLocation>
</comment>
<evidence type="ECO:0000256" key="7">
    <source>
        <dbReference type="ARBA" id="ARBA00022989"/>
    </source>
</evidence>
<comment type="similarity">
    <text evidence="9">Belongs to the GSP H family.</text>
</comment>
<accession>A0ABZ0PZN4</accession>
<dbReference type="PRINTS" id="PR00885">
    <property type="entry name" value="BCTERIALGSPH"/>
</dbReference>
<keyword evidence="7 11" id="KW-1133">Transmembrane helix</keyword>
<evidence type="ECO:0000256" key="10">
    <source>
        <dbReference type="ARBA" id="ARBA00030775"/>
    </source>
</evidence>
<dbReference type="PROSITE" id="PS00409">
    <property type="entry name" value="PROKAR_NTER_METHYL"/>
    <property type="match status" value="1"/>
</dbReference>
<dbReference type="InterPro" id="IPR012902">
    <property type="entry name" value="N_methyl_site"/>
</dbReference>
<evidence type="ECO:0000256" key="11">
    <source>
        <dbReference type="SAM" id="Phobius"/>
    </source>
</evidence>
<evidence type="ECO:0000256" key="2">
    <source>
        <dbReference type="ARBA" id="ARBA00021549"/>
    </source>
</evidence>
<dbReference type="InterPro" id="IPR045584">
    <property type="entry name" value="Pilin-like"/>
</dbReference>
<keyword evidence="6 11" id="KW-0812">Transmembrane</keyword>
<dbReference type="Proteomes" id="UP001305928">
    <property type="component" value="Chromosome"/>
</dbReference>
<dbReference type="NCBIfam" id="TIGR01708">
    <property type="entry name" value="typeII_sec_gspH"/>
    <property type="match status" value="1"/>
</dbReference>
<keyword evidence="5" id="KW-0997">Cell inner membrane</keyword>
<dbReference type="Pfam" id="PF12019">
    <property type="entry name" value="GspH"/>
    <property type="match status" value="1"/>
</dbReference>
<dbReference type="Pfam" id="PF07963">
    <property type="entry name" value="N_methyl"/>
    <property type="match status" value="1"/>
</dbReference>
<keyword evidence="14" id="KW-1185">Reference proteome</keyword>
<evidence type="ECO:0000313" key="13">
    <source>
        <dbReference type="EMBL" id="WPC06675.1"/>
    </source>
</evidence>
<protein>
    <recommendedName>
        <fullName evidence="2">Type II secretion system protein H</fullName>
    </recommendedName>
    <alternativeName>
        <fullName evidence="10">General secretion pathway protein H</fullName>
    </alternativeName>
</protein>
<evidence type="ECO:0000256" key="4">
    <source>
        <dbReference type="ARBA" id="ARBA00022481"/>
    </source>
</evidence>
<evidence type="ECO:0000256" key="8">
    <source>
        <dbReference type="ARBA" id="ARBA00023136"/>
    </source>
</evidence>
<feature type="transmembrane region" description="Helical" evidence="11">
    <location>
        <begin position="20"/>
        <end position="42"/>
    </location>
</feature>
<organism evidence="13 14">
    <name type="scientific">Pseudomonas benzenivorans</name>
    <dbReference type="NCBI Taxonomy" id="556533"/>
    <lineage>
        <taxon>Bacteria</taxon>
        <taxon>Pseudomonadati</taxon>
        <taxon>Pseudomonadota</taxon>
        <taxon>Gammaproteobacteria</taxon>
        <taxon>Pseudomonadales</taxon>
        <taxon>Pseudomonadaceae</taxon>
        <taxon>Pseudomonas</taxon>
    </lineage>
</organism>
<evidence type="ECO:0000256" key="3">
    <source>
        <dbReference type="ARBA" id="ARBA00022475"/>
    </source>
</evidence>
<dbReference type="InterPro" id="IPR022346">
    <property type="entry name" value="T2SS_GspH"/>
</dbReference>
<evidence type="ECO:0000256" key="6">
    <source>
        <dbReference type="ARBA" id="ARBA00022692"/>
    </source>
</evidence>
<dbReference type="InterPro" id="IPR049875">
    <property type="entry name" value="TypeII_GspH"/>
</dbReference>
<evidence type="ECO:0000313" key="14">
    <source>
        <dbReference type="Proteomes" id="UP001305928"/>
    </source>
</evidence>
<name>A0ABZ0PZN4_9PSED</name>
<proteinExistence type="inferred from homology"/>
<evidence type="ECO:0000256" key="1">
    <source>
        <dbReference type="ARBA" id="ARBA00004377"/>
    </source>
</evidence>
<keyword evidence="3" id="KW-1003">Cell membrane</keyword>
<dbReference type="InterPro" id="IPR002416">
    <property type="entry name" value="T2SS_protein-GspH"/>
</dbReference>
<feature type="domain" description="General secretion pathway GspH" evidence="12">
    <location>
        <begin position="56"/>
        <end position="173"/>
    </location>
</feature>
<gene>
    <name evidence="13" type="primary">gspH</name>
    <name evidence="13" type="ORF">SBP02_07980</name>
</gene>
<dbReference type="SUPFAM" id="SSF54523">
    <property type="entry name" value="Pili subunits"/>
    <property type="match status" value="1"/>
</dbReference>
<dbReference type="NCBIfam" id="TIGR02532">
    <property type="entry name" value="IV_pilin_GFxxxE"/>
    <property type="match status" value="1"/>
</dbReference>
<dbReference type="EMBL" id="CP137892">
    <property type="protein sequence ID" value="WPC06675.1"/>
    <property type="molecule type" value="Genomic_DNA"/>
</dbReference>
<evidence type="ECO:0000256" key="9">
    <source>
        <dbReference type="ARBA" id="ARBA00025772"/>
    </source>
</evidence>
<sequence length="190" mass="20428">MPTARAALTPHCAGRGAVRGFTLVELLVVLVILGVLIGLAVLGTGVAGPARELHAEAERLAGLIGVLAEEAVLDSREYGLHLTAGAYQVLSYDPVQRHWRPLQGKPHDLPSWAELSVELEGEPLQLPAAAGEQGRKTSLTPQLLILSSGELSPFRLQLRERRRDGLRLWLSSDGFQLPRVVQDAAKGRSG</sequence>
<evidence type="ECO:0000259" key="12">
    <source>
        <dbReference type="Pfam" id="PF12019"/>
    </source>
</evidence>
<keyword evidence="4" id="KW-0488">Methylation</keyword>